<keyword evidence="1" id="KW-0614">Plasmid</keyword>
<proteinExistence type="predicted"/>
<accession>A0ABU5IVE5</accession>
<sequence>MKVKKVMVVVVSVWLLTACMPLGLEEAIQKEIPFNVARVLHKEEVPHGVVILYTTKQESKLGEFETITAAFLKGDDQNGWSNAGNNHWDYYEHKQFTTYKKAFYDYDTKGKLENKISLLLGKIENKKIRSIEVAGKEYEEAKVIEVDGVRYYYQFGEYSKVRGLSKNGKVVYRTKLPN</sequence>
<evidence type="ECO:0000313" key="2">
    <source>
        <dbReference type="Proteomes" id="UP001290455"/>
    </source>
</evidence>
<dbReference type="RefSeq" id="WP_322445186.1">
    <property type="nucleotide sequence ID" value="NZ_JAXOFX010000002.1"/>
</dbReference>
<geneLocation type="plasmid" evidence="1">
    <name>unnamed</name>
</geneLocation>
<comment type="caution">
    <text evidence="1">The sequence shown here is derived from an EMBL/GenBank/DDBJ whole genome shotgun (WGS) entry which is preliminary data.</text>
</comment>
<evidence type="ECO:0008006" key="3">
    <source>
        <dbReference type="Google" id="ProtNLM"/>
    </source>
</evidence>
<dbReference type="Proteomes" id="UP001290455">
    <property type="component" value="Unassembled WGS sequence"/>
</dbReference>
<gene>
    <name evidence="1" type="ORF">SM124_05030</name>
</gene>
<protein>
    <recommendedName>
        <fullName evidence="3">Lipoprotein</fullName>
    </recommendedName>
</protein>
<evidence type="ECO:0000313" key="1">
    <source>
        <dbReference type="EMBL" id="MDZ5471112.1"/>
    </source>
</evidence>
<dbReference type="PROSITE" id="PS51257">
    <property type="entry name" value="PROKAR_LIPOPROTEIN"/>
    <property type="match status" value="1"/>
</dbReference>
<name>A0ABU5IVE5_9BACI</name>
<dbReference type="EMBL" id="JAXOFX010000002">
    <property type="protein sequence ID" value="MDZ5471112.1"/>
    <property type="molecule type" value="Genomic_DNA"/>
</dbReference>
<organism evidence="1 2">
    <name type="scientific">Robertmurraya mangrovi</name>
    <dbReference type="NCBI Taxonomy" id="3098077"/>
    <lineage>
        <taxon>Bacteria</taxon>
        <taxon>Bacillati</taxon>
        <taxon>Bacillota</taxon>
        <taxon>Bacilli</taxon>
        <taxon>Bacillales</taxon>
        <taxon>Bacillaceae</taxon>
        <taxon>Robertmurraya</taxon>
    </lineage>
</organism>
<keyword evidence="2" id="KW-1185">Reference proteome</keyword>
<reference evidence="1 2" key="1">
    <citation type="submission" date="2023-11" db="EMBL/GenBank/DDBJ databases">
        <title>Bacillus jintuensis, isolated from a mudflat on the Beibu Gulf coast.</title>
        <authorList>
            <person name="Li M."/>
        </authorList>
    </citation>
    <scope>NUCLEOTIDE SEQUENCE [LARGE SCALE GENOMIC DNA]</scope>
    <source>
        <strain evidence="1 2">31A1R</strain>
        <plasmid evidence="1">unnamed</plasmid>
    </source>
</reference>